<reference evidence="2" key="1">
    <citation type="journal article" date="2019" name="Int. J. Syst. Evol. Microbiol.">
        <title>The Global Catalogue of Microorganisms (GCM) 10K type strain sequencing project: providing services to taxonomists for standard genome sequencing and annotation.</title>
        <authorList>
            <consortium name="The Broad Institute Genomics Platform"/>
            <consortium name="The Broad Institute Genome Sequencing Center for Infectious Disease"/>
            <person name="Wu L."/>
            <person name="Ma J."/>
        </authorList>
    </citation>
    <scope>NUCLEOTIDE SEQUENCE [LARGE SCALE GENOMIC DNA]</scope>
    <source>
        <strain evidence="2">CGMCC 4.1622</strain>
    </source>
</reference>
<evidence type="ECO:0000313" key="2">
    <source>
        <dbReference type="Proteomes" id="UP001596066"/>
    </source>
</evidence>
<protein>
    <submittedName>
        <fullName evidence="1">Uncharacterized protein</fullName>
    </submittedName>
</protein>
<organism evidence="1 2">
    <name type="scientific">Kitasatospora cinereorecta</name>
    <dbReference type="NCBI Taxonomy" id="285560"/>
    <lineage>
        <taxon>Bacteria</taxon>
        <taxon>Bacillati</taxon>
        <taxon>Actinomycetota</taxon>
        <taxon>Actinomycetes</taxon>
        <taxon>Kitasatosporales</taxon>
        <taxon>Streptomycetaceae</taxon>
        <taxon>Kitasatospora</taxon>
    </lineage>
</organism>
<comment type="caution">
    <text evidence="1">The sequence shown here is derived from an EMBL/GenBank/DDBJ whole genome shotgun (WGS) entry which is preliminary data.</text>
</comment>
<gene>
    <name evidence="1" type="ORF">ACFPZF_24540</name>
</gene>
<dbReference type="EMBL" id="JBHSOC010000048">
    <property type="protein sequence ID" value="MFC5644518.1"/>
    <property type="molecule type" value="Genomic_DNA"/>
</dbReference>
<name>A0ABW0VF45_9ACTN</name>
<keyword evidence="2" id="KW-1185">Reference proteome</keyword>
<sequence length="134" mass="14478">MAEFTNRRSITSAQELTPVQAEQVRLCGLAYDGEDLPAGSRLGADGDDEETVLMFCEVWDVVADGAARYEAWFYQVDSGSVFLAGTTEMVAEIIQCGLQCADAERRTELGTAMVTAGLLPASDSAYQEFLHARG</sequence>
<dbReference type="RefSeq" id="WP_346147136.1">
    <property type="nucleotide sequence ID" value="NZ_BAAAUA010000032.1"/>
</dbReference>
<proteinExistence type="predicted"/>
<dbReference type="Proteomes" id="UP001596066">
    <property type="component" value="Unassembled WGS sequence"/>
</dbReference>
<accession>A0ABW0VF45</accession>
<evidence type="ECO:0000313" key="1">
    <source>
        <dbReference type="EMBL" id="MFC5644518.1"/>
    </source>
</evidence>